<evidence type="ECO:0000313" key="2">
    <source>
        <dbReference type="Proteomes" id="UP001596958"/>
    </source>
</evidence>
<accession>A0ABW2YR33</accession>
<comment type="caution">
    <text evidence="1">The sequence shown here is derived from an EMBL/GenBank/DDBJ whole genome shotgun (WGS) entry which is preliminary data.</text>
</comment>
<keyword evidence="2" id="KW-1185">Reference proteome</keyword>
<dbReference type="RefSeq" id="WP_377096729.1">
    <property type="nucleotide sequence ID" value="NZ_JBHTHU010000001.1"/>
</dbReference>
<sequence>MKNLSLCFTIVFCWIFLQACKKGNEVVLDTNTPKPVSAVYKDSVSFTVNQTNYVFNDRFGFGSGNYAINIKRSEVKIPGGKLASETGNAYWYGVPDSTLYAASYTLNSNPYGDQFQIAFTKKFKDSDLVRKGTLLYLQNHGQLFKTGETGFAADLDKENTMEGVAIELYDRKLNSSLISKIPGFSIIVRSNLKKDIQNNSHFVVTKVEKTKEGQYLIEAKFDLNLFDENGKLYKLENGFLRLKAPVLYN</sequence>
<dbReference type="PROSITE" id="PS51257">
    <property type="entry name" value="PROKAR_LIPOPROTEIN"/>
    <property type="match status" value="1"/>
</dbReference>
<dbReference type="EMBL" id="JBHTHU010000001">
    <property type="protein sequence ID" value="MFD0748852.1"/>
    <property type="molecule type" value="Genomic_DNA"/>
</dbReference>
<dbReference type="Proteomes" id="UP001596958">
    <property type="component" value="Unassembled WGS sequence"/>
</dbReference>
<gene>
    <name evidence="1" type="ORF">ACFQZS_01780</name>
</gene>
<proteinExistence type="predicted"/>
<organism evidence="1 2">
    <name type="scientific">Mucilaginibacter calamicampi</name>
    <dbReference type="NCBI Taxonomy" id="1302352"/>
    <lineage>
        <taxon>Bacteria</taxon>
        <taxon>Pseudomonadati</taxon>
        <taxon>Bacteroidota</taxon>
        <taxon>Sphingobacteriia</taxon>
        <taxon>Sphingobacteriales</taxon>
        <taxon>Sphingobacteriaceae</taxon>
        <taxon>Mucilaginibacter</taxon>
    </lineage>
</organism>
<evidence type="ECO:0000313" key="1">
    <source>
        <dbReference type="EMBL" id="MFD0748852.1"/>
    </source>
</evidence>
<reference evidence="2" key="1">
    <citation type="journal article" date="2019" name="Int. J. Syst. Evol. Microbiol.">
        <title>The Global Catalogue of Microorganisms (GCM) 10K type strain sequencing project: providing services to taxonomists for standard genome sequencing and annotation.</title>
        <authorList>
            <consortium name="The Broad Institute Genomics Platform"/>
            <consortium name="The Broad Institute Genome Sequencing Center for Infectious Disease"/>
            <person name="Wu L."/>
            <person name="Ma J."/>
        </authorList>
    </citation>
    <scope>NUCLEOTIDE SEQUENCE [LARGE SCALE GENOMIC DNA]</scope>
    <source>
        <strain evidence="2">CCUG 63418</strain>
    </source>
</reference>
<name>A0ABW2YR33_9SPHI</name>
<protein>
    <submittedName>
        <fullName evidence="1">Uncharacterized protein</fullName>
    </submittedName>
</protein>